<protein>
    <recommendedName>
        <fullName evidence="2">DUF2237 domain-containing protein</fullName>
    </recommendedName>
</protein>
<dbReference type="Gene3D" id="3.30.56.110">
    <property type="entry name" value="Protein of unknown function DUF2237"/>
    <property type="match status" value="1"/>
</dbReference>
<gene>
    <name evidence="1" type="ORF">HELGO_WM36338</name>
</gene>
<sequence>MSQAESLNVLGLALEVCGKDPLTGFYRDGNCTTGKNDVGSHTVCVKVTEDFLVFSQANGNDLSTPVPEYDFSGLKPGDKWCLCATRWKQAFDAGVAPSVYILATNQKTLKYVELDDLKRHAIDLS</sequence>
<accession>A0A6S6T2V2</accession>
<name>A0A6S6T2V2_9GAMM</name>
<dbReference type="PANTHER" id="PTHR37466">
    <property type="entry name" value="SLR1628 PROTEIN"/>
    <property type="match status" value="1"/>
</dbReference>
<dbReference type="Pfam" id="PF09996">
    <property type="entry name" value="DUF2237"/>
    <property type="match status" value="1"/>
</dbReference>
<dbReference type="AlphaFoldDB" id="A0A6S6T2V2"/>
<evidence type="ECO:0000313" key="1">
    <source>
        <dbReference type="EMBL" id="CAA6811065.1"/>
    </source>
</evidence>
<reference evidence="1" key="1">
    <citation type="submission" date="2020-01" db="EMBL/GenBank/DDBJ databases">
        <authorList>
            <person name="Meier V. D."/>
            <person name="Meier V D."/>
        </authorList>
    </citation>
    <scope>NUCLEOTIDE SEQUENCE</scope>
    <source>
        <strain evidence="1">HLG_WM_MAG_07</strain>
    </source>
</reference>
<dbReference type="InterPro" id="IPR018714">
    <property type="entry name" value="DUF2237"/>
</dbReference>
<dbReference type="PANTHER" id="PTHR37466:SF1">
    <property type="entry name" value="SLR1628 PROTEIN"/>
    <property type="match status" value="1"/>
</dbReference>
<proteinExistence type="predicted"/>
<dbReference type="EMBL" id="CACVAY010000048">
    <property type="protein sequence ID" value="CAA6811065.1"/>
    <property type="molecule type" value="Genomic_DNA"/>
</dbReference>
<organism evidence="1">
    <name type="scientific">uncultured Thiotrichaceae bacterium</name>
    <dbReference type="NCBI Taxonomy" id="298394"/>
    <lineage>
        <taxon>Bacteria</taxon>
        <taxon>Pseudomonadati</taxon>
        <taxon>Pseudomonadota</taxon>
        <taxon>Gammaproteobacteria</taxon>
        <taxon>Thiotrichales</taxon>
        <taxon>Thiotrichaceae</taxon>
        <taxon>environmental samples</taxon>
    </lineage>
</organism>
<evidence type="ECO:0008006" key="2">
    <source>
        <dbReference type="Google" id="ProtNLM"/>
    </source>
</evidence>